<protein>
    <recommendedName>
        <fullName evidence="4">ACR</fullName>
    </recommendedName>
</protein>
<organism evidence="2 3">
    <name type="scientific">Lacunisphaera limnophila</name>
    <dbReference type="NCBI Taxonomy" id="1838286"/>
    <lineage>
        <taxon>Bacteria</taxon>
        <taxon>Pseudomonadati</taxon>
        <taxon>Verrucomicrobiota</taxon>
        <taxon>Opitutia</taxon>
        <taxon>Opitutales</taxon>
        <taxon>Opitutaceae</taxon>
        <taxon>Lacunisphaera</taxon>
    </lineage>
</organism>
<keyword evidence="3" id="KW-1185">Reference proteome</keyword>
<accession>A0A1D8AZK9</accession>
<evidence type="ECO:0000313" key="2">
    <source>
        <dbReference type="EMBL" id="AOS46315.1"/>
    </source>
</evidence>
<dbReference type="EMBL" id="CP016094">
    <property type="protein sequence ID" value="AOS46315.1"/>
    <property type="molecule type" value="Genomic_DNA"/>
</dbReference>
<dbReference type="OrthoDB" id="5526466at2"/>
<dbReference type="InterPro" id="IPR038695">
    <property type="entry name" value="Saro_0823-like_sf"/>
</dbReference>
<dbReference type="KEGG" id="obg:Verru16b_03416"/>
<evidence type="ECO:0000313" key="3">
    <source>
        <dbReference type="Proteomes" id="UP000095228"/>
    </source>
</evidence>
<name>A0A1D8AZK9_9BACT</name>
<proteinExistence type="predicted"/>
<dbReference type="PANTHER" id="PTHR37953">
    <property type="entry name" value="UPF0127 PROTEIN MJ1496"/>
    <property type="match status" value="1"/>
</dbReference>
<dbReference type="PANTHER" id="PTHR37953:SF1">
    <property type="entry name" value="UPF0127 PROTEIN MJ1496"/>
    <property type="match status" value="1"/>
</dbReference>
<reference evidence="2 3" key="1">
    <citation type="submission" date="2016-06" db="EMBL/GenBank/DDBJ databases">
        <title>Three novel species with peptidoglycan cell walls form the new genus Lacunisphaera gen. nov. in the family Opitutaceae of the verrucomicrobial subdivision 4.</title>
        <authorList>
            <person name="Rast P."/>
            <person name="Gloeckner I."/>
            <person name="Jogler M."/>
            <person name="Boedeker C."/>
            <person name="Jeske O."/>
            <person name="Wiegand S."/>
            <person name="Reinhardt R."/>
            <person name="Schumann P."/>
            <person name="Rohde M."/>
            <person name="Spring S."/>
            <person name="Gloeckner F.O."/>
            <person name="Jogler C."/>
        </authorList>
    </citation>
    <scope>NUCLEOTIDE SEQUENCE [LARGE SCALE GENOMIC DNA]</scope>
    <source>
        <strain evidence="2 3">IG16b</strain>
    </source>
</reference>
<dbReference type="InterPro" id="IPR003795">
    <property type="entry name" value="DUF192"/>
</dbReference>
<feature type="signal peptide" evidence="1">
    <location>
        <begin position="1"/>
        <end position="25"/>
    </location>
</feature>
<sequence length="173" mass="19329">MVFRRRFLSLAALGLLTLLVGCGNNDPKTPAAPRSFEERFAVKVGDRTVQMQVALLPTETQNGLMHRKALGENEGMLFVFDQPQPMSFWMRNTLIPLDIGFFDNTGVLKEIYPMYPRDENPVASRGRTLQFALEMNQGWYRTAGVKPGAKLDLAAVVAAIRARGLKPESFGLR</sequence>
<evidence type="ECO:0008006" key="4">
    <source>
        <dbReference type="Google" id="ProtNLM"/>
    </source>
</evidence>
<dbReference type="Gene3D" id="2.60.120.1140">
    <property type="entry name" value="Protein of unknown function DUF192"/>
    <property type="match status" value="1"/>
</dbReference>
<dbReference type="AlphaFoldDB" id="A0A1D8AZK9"/>
<dbReference type="PATRIC" id="fig|1838286.3.peg.3454"/>
<dbReference type="STRING" id="1838286.Verru16b_03416"/>
<gene>
    <name evidence="2" type="ORF">Verru16b_03416</name>
</gene>
<dbReference type="RefSeq" id="WP_069963383.1">
    <property type="nucleotide sequence ID" value="NZ_CP016094.1"/>
</dbReference>
<dbReference type="Pfam" id="PF02643">
    <property type="entry name" value="DUF192"/>
    <property type="match status" value="1"/>
</dbReference>
<feature type="chain" id="PRO_5009105409" description="ACR" evidence="1">
    <location>
        <begin position="26"/>
        <end position="173"/>
    </location>
</feature>
<dbReference type="PROSITE" id="PS51257">
    <property type="entry name" value="PROKAR_LIPOPROTEIN"/>
    <property type="match status" value="1"/>
</dbReference>
<dbReference type="Proteomes" id="UP000095228">
    <property type="component" value="Chromosome"/>
</dbReference>
<evidence type="ECO:0000256" key="1">
    <source>
        <dbReference type="SAM" id="SignalP"/>
    </source>
</evidence>
<keyword evidence="1" id="KW-0732">Signal</keyword>